<dbReference type="CDD" id="cd00090">
    <property type="entry name" value="HTH_ARSR"/>
    <property type="match status" value="1"/>
</dbReference>
<proteinExistence type="predicted"/>
<protein>
    <submittedName>
        <fullName evidence="5">Transcriptional regulator, ArsR family</fullName>
    </submittedName>
</protein>
<dbReference type="InterPro" id="IPR036388">
    <property type="entry name" value="WH-like_DNA-bd_sf"/>
</dbReference>
<dbReference type="PANTHER" id="PTHR43132">
    <property type="entry name" value="ARSENICAL RESISTANCE OPERON REPRESSOR ARSR-RELATED"/>
    <property type="match status" value="1"/>
</dbReference>
<dbReference type="Gene3D" id="1.10.10.10">
    <property type="entry name" value="Winged helix-like DNA-binding domain superfamily/Winged helix DNA-binding domain"/>
    <property type="match status" value="1"/>
</dbReference>
<name>A1ZVS6_MICM2</name>
<keyword evidence="6" id="KW-1185">Reference proteome</keyword>
<accession>A1ZVS6</accession>
<dbReference type="PANTHER" id="PTHR43132:SF2">
    <property type="entry name" value="ARSENICAL RESISTANCE OPERON REPRESSOR ARSR-RELATED"/>
    <property type="match status" value="1"/>
</dbReference>
<evidence type="ECO:0000259" key="4">
    <source>
        <dbReference type="PROSITE" id="PS50987"/>
    </source>
</evidence>
<evidence type="ECO:0000256" key="3">
    <source>
        <dbReference type="ARBA" id="ARBA00023163"/>
    </source>
</evidence>
<evidence type="ECO:0000313" key="5">
    <source>
        <dbReference type="EMBL" id="EAY25503.1"/>
    </source>
</evidence>
<keyword evidence="2" id="KW-0238">DNA-binding</keyword>
<dbReference type="InterPro" id="IPR001845">
    <property type="entry name" value="HTH_ArsR_DNA-bd_dom"/>
</dbReference>
<sequence length="101" mass="11619">MTTTKRNISAEKLERVAEVLKTIAHPVRLSILEVLQNHGRLTVSDLKEKTQTEQSLLSHHLIKMKDKGVLRANREGKNIYYALVDDHITNIFDCMEKCSFI</sequence>
<dbReference type="InterPro" id="IPR036390">
    <property type="entry name" value="WH_DNA-bd_sf"/>
</dbReference>
<dbReference type="GO" id="GO:0003700">
    <property type="term" value="F:DNA-binding transcription factor activity"/>
    <property type="evidence" value="ECO:0007669"/>
    <property type="project" value="InterPro"/>
</dbReference>
<dbReference type="RefSeq" id="WP_002702678.1">
    <property type="nucleotide sequence ID" value="NZ_AAWS01000047.1"/>
</dbReference>
<keyword evidence="3" id="KW-0804">Transcription</keyword>
<evidence type="ECO:0000313" key="6">
    <source>
        <dbReference type="Proteomes" id="UP000004095"/>
    </source>
</evidence>
<dbReference type="NCBIfam" id="NF033788">
    <property type="entry name" value="HTH_metalloreg"/>
    <property type="match status" value="1"/>
</dbReference>
<dbReference type="Proteomes" id="UP000004095">
    <property type="component" value="Unassembled WGS sequence"/>
</dbReference>
<dbReference type="Pfam" id="PF01022">
    <property type="entry name" value="HTH_5"/>
    <property type="match status" value="1"/>
</dbReference>
<dbReference type="GO" id="GO:0003677">
    <property type="term" value="F:DNA binding"/>
    <property type="evidence" value="ECO:0007669"/>
    <property type="project" value="UniProtKB-KW"/>
</dbReference>
<dbReference type="eggNOG" id="COG0640">
    <property type="taxonomic scope" value="Bacteria"/>
</dbReference>
<dbReference type="PROSITE" id="PS50987">
    <property type="entry name" value="HTH_ARSR_2"/>
    <property type="match status" value="1"/>
</dbReference>
<comment type="caution">
    <text evidence="5">The sequence shown here is derived from an EMBL/GenBank/DDBJ whole genome shotgun (WGS) entry which is preliminary data.</text>
</comment>
<organism evidence="5 6">
    <name type="scientific">Microscilla marina ATCC 23134</name>
    <dbReference type="NCBI Taxonomy" id="313606"/>
    <lineage>
        <taxon>Bacteria</taxon>
        <taxon>Pseudomonadati</taxon>
        <taxon>Bacteroidota</taxon>
        <taxon>Cytophagia</taxon>
        <taxon>Cytophagales</taxon>
        <taxon>Microscillaceae</taxon>
        <taxon>Microscilla</taxon>
    </lineage>
</organism>
<dbReference type="OrthoDB" id="9802016at2"/>
<dbReference type="InterPro" id="IPR011991">
    <property type="entry name" value="ArsR-like_HTH"/>
</dbReference>
<dbReference type="AlphaFoldDB" id="A1ZVS6"/>
<feature type="domain" description="HTH arsR-type" evidence="4">
    <location>
        <begin position="8"/>
        <end position="101"/>
    </location>
</feature>
<reference evidence="5 6" key="1">
    <citation type="submission" date="2007-01" db="EMBL/GenBank/DDBJ databases">
        <authorList>
            <person name="Haygood M."/>
            <person name="Podell S."/>
            <person name="Anderson C."/>
            <person name="Hopkinson B."/>
            <person name="Roe K."/>
            <person name="Barbeau K."/>
            <person name="Gaasterland T."/>
            <person name="Ferriera S."/>
            <person name="Johnson J."/>
            <person name="Kravitz S."/>
            <person name="Beeson K."/>
            <person name="Sutton G."/>
            <person name="Rogers Y.-H."/>
            <person name="Friedman R."/>
            <person name="Frazier M."/>
            <person name="Venter J.C."/>
        </authorList>
    </citation>
    <scope>NUCLEOTIDE SEQUENCE [LARGE SCALE GENOMIC DNA]</scope>
    <source>
        <strain evidence="5 6">ATCC 23134</strain>
    </source>
</reference>
<evidence type="ECO:0000256" key="1">
    <source>
        <dbReference type="ARBA" id="ARBA00023015"/>
    </source>
</evidence>
<dbReference type="EMBL" id="AAWS01000047">
    <property type="protein sequence ID" value="EAY25503.1"/>
    <property type="molecule type" value="Genomic_DNA"/>
</dbReference>
<evidence type="ECO:0000256" key="2">
    <source>
        <dbReference type="ARBA" id="ARBA00023125"/>
    </source>
</evidence>
<keyword evidence="1" id="KW-0805">Transcription regulation</keyword>
<dbReference type="SUPFAM" id="SSF46785">
    <property type="entry name" value="Winged helix' DNA-binding domain"/>
    <property type="match status" value="1"/>
</dbReference>
<dbReference type="SMART" id="SM00418">
    <property type="entry name" value="HTH_ARSR"/>
    <property type="match status" value="1"/>
</dbReference>
<gene>
    <name evidence="5" type="ORF">M23134_06202</name>
</gene>
<dbReference type="InterPro" id="IPR051011">
    <property type="entry name" value="Metal_resp_trans_reg"/>
</dbReference>
<dbReference type="PRINTS" id="PR00778">
    <property type="entry name" value="HTHARSR"/>
</dbReference>